<dbReference type="Proteomes" id="UP000294003">
    <property type="component" value="Unassembled WGS sequence"/>
</dbReference>
<comment type="caution">
    <text evidence="1">The sequence shown here is derived from an EMBL/GenBank/DDBJ whole genome shotgun (WGS) entry which is preliminary data.</text>
</comment>
<evidence type="ECO:0000313" key="1">
    <source>
        <dbReference type="EMBL" id="RYO78414.1"/>
    </source>
</evidence>
<reference evidence="1 2" key="1">
    <citation type="submission" date="2018-06" db="EMBL/GenBank/DDBJ databases">
        <title>Complete Genomes of Monosporascus.</title>
        <authorList>
            <person name="Robinson A.J."/>
            <person name="Natvig D.O."/>
        </authorList>
    </citation>
    <scope>NUCLEOTIDE SEQUENCE [LARGE SCALE GENOMIC DNA]</scope>
    <source>
        <strain evidence="1 2">CBS 609.92</strain>
    </source>
</reference>
<sequence>MPSSIPYDPSLVLANVVDNRALQLIQQISAAAAPADAAQNDLNALIAMRRSLDMTRNELVNLGINTKSCNDELSSLNEEITAAAEDYVKKKITAEKTIKPLRAQIKGVSAQAESPVDYTKTQIKSMPLASDSMNMDVQYFSMDSNIESADAYASTIATFVAASTSWMGVNASKDMSSAAQKQVSSQAKKHSLSGTLVLSVSCTHKNASVLAPFVLNPDKAIGTWNHLFPNDSLDPTNRLEMMRCAWAKEDQGTANRYSILSGMTFGSSFVGMVHVLNSTDSKVSEAMTSAVQSLQSQMDAAAWYEAQSGGFGVNSSIATDVKNLLSSQNVTTHVTLISMGVIPSMVASEVKLGVQAFAKFDPKASMDAIAELQNSTVQGENSLKASAQAARTGKQMVTMKGMEIKAALEGLAEIDDGHNKMLDINSMMSALDDYLKKAAEGNSGVPLNYFLKDITKKELAEAWVAKYYPGQYNAITNDDTTAGRGPSREVTA</sequence>
<dbReference type="EMBL" id="QJNS01000385">
    <property type="protein sequence ID" value="RYO78414.1"/>
    <property type="molecule type" value="Genomic_DNA"/>
</dbReference>
<organism evidence="1 2">
    <name type="scientific">Monosporascus cannonballus</name>
    <dbReference type="NCBI Taxonomy" id="155416"/>
    <lineage>
        <taxon>Eukaryota</taxon>
        <taxon>Fungi</taxon>
        <taxon>Dikarya</taxon>
        <taxon>Ascomycota</taxon>
        <taxon>Pezizomycotina</taxon>
        <taxon>Sordariomycetes</taxon>
        <taxon>Xylariomycetidae</taxon>
        <taxon>Xylariales</taxon>
        <taxon>Xylariales incertae sedis</taxon>
        <taxon>Monosporascus</taxon>
    </lineage>
</organism>
<keyword evidence="2" id="KW-1185">Reference proteome</keyword>
<evidence type="ECO:0000313" key="2">
    <source>
        <dbReference type="Proteomes" id="UP000294003"/>
    </source>
</evidence>
<protein>
    <submittedName>
        <fullName evidence="1">Uncharacterized protein</fullName>
    </submittedName>
</protein>
<gene>
    <name evidence="1" type="ORF">DL762_008700</name>
</gene>
<accession>A0ABY0GVE4</accession>
<proteinExistence type="predicted"/>
<name>A0ABY0GVE4_9PEZI</name>